<reference evidence="1 2" key="1">
    <citation type="submission" date="2011-11" db="EMBL/GenBank/DDBJ databases">
        <title>The Noncontiguous Finished sequence of Saccharomonospora cyanea NA-134.</title>
        <authorList>
            <consortium name="US DOE Joint Genome Institute"/>
            <person name="Lucas S."/>
            <person name="Han J."/>
            <person name="Lapidus A."/>
            <person name="Cheng J.-F."/>
            <person name="Goodwin L."/>
            <person name="Pitluck S."/>
            <person name="Peters L."/>
            <person name="Ovchinnikova G."/>
            <person name="Lu M."/>
            <person name="Detter J.C."/>
            <person name="Han C."/>
            <person name="Tapia R."/>
            <person name="Land M."/>
            <person name="Hauser L."/>
            <person name="Kyrpides N."/>
            <person name="Ivanova N."/>
            <person name="Pagani I."/>
            <person name="Brambilla E.-M."/>
            <person name="Klenk H.-P."/>
            <person name="Woyke T."/>
        </authorList>
    </citation>
    <scope>NUCLEOTIDE SEQUENCE [LARGE SCALE GENOMIC DNA]</scope>
    <source>
        <strain evidence="1 2">NA-134</strain>
    </source>
</reference>
<keyword evidence="2" id="KW-1185">Reference proteome</keyword>
<accession>H5XMR2</accession>
<organism evidence="1 2">
    <name type="scientific">Saccharomonospora cyanea NA-134</name>
    <dbReference type="NCBI Taxonomy" id="882082"/>
    <lineage>
        <taxon>Bacteria</taxon>
        <taxon>Bacillati</taxon>
        <taxon>Actinomycetota</taxon>
        <taxon>Actinomycetes</taxon>
        <taxon>Pseudonocardiales</taxon>
        <taxon>Pseudonocardiaceae</taxon>
        <taxon>Saccharomonospora</taxon>
    </lineage>
</organism>
<protein>
    <submittedName>
        <fullName evidence="1">Uncharacterized protein</fullName>
    </submittedName>
</protein>
<sequence>MGKEDRLAMVESLLALPFPGTHTQEKDRSGGPGYHVCVLQASQDFWDDRSEETVEAAREEVEATFQTLVTALTARWGGPKPIDLERYLWSQSLAPEPMNQLCQLSGEMLVWWRPEVDRWIGLAVGQGDPEFPIELLVAVGEASIPLT</sequence>
<dbReference type="STRING" id="882082.SaccyDRAFT_2152"/>
<dbReference type="Proteomes" id="UP000002791">
    <property type="component" value="Chromosome"/>
</dbReference>
<name>H5XMR2_9PSEU</name>
<proteinExistence type="predicted"/>
<dbReference type="eggNOG" id="ENOG5032BPF">
    <property type="taxonomic scope" value="Bacteria"/>
</dbReference>
<gene>
    <name evidence="1" type="ORF">SaccyDRAFT_2152</name>
</gene>
<evidence type="ECO:0000313" key="1">
    <source>
        <dbReference type="EMBL" id="EHR61041.1"/>
    </source>
</evidence>
<dbReference type="RefSeq" id="WP_005456022.1">
    <property type="nucleotide sequence ID" value="NZ_CM001440.1"/>
</dbReference>
<dbReference type="AlphaFoldDB" id="H5XMR2"/>
<dbReference type="OrthoDB" id="3478947at2"/>
<evidence type="ECO:0000313" key="2">
    <source>
        <dbReference type="Proteomes" id="UP000002791"/>
    </source>
</evidence>
<dbReference type="EMBL" id="CM001440">
    <property type="protein sequence ID" value="EHR61041.1"/>
    <property type="molecule type" value="Genomic_DNA"/>
</dbReference>
<dbReference type="HOGENOM" id="CLU_130437_0_0_11"/>